<proteinExistence type="predicted"/>
<reference evidence="2" key="1">
    <citation type="submission" date="2023-05" db="EMBL/GenBank/DDBJ databases">
        <title>Sedimentitalea sp. nov. JM2-8.</title>
        <authorList>
            <person name="Huang J."/>
        </authorList>
    </citation>
    <scope>NUCLEOTIDE SEQUENCE [LARGE SCALE GENOMIC DNA]</scope>
    <source>
        <strain evidence="2">KHS03</strain>
    </source>
</reference>
<name>A0ABU3V819_9RHOB</name>
<comment type="caution">
    <text evidence="1">The sequence shown here is derived from an EMBL/GenBank/DDBJ whole genome shotgun (WGS) entry which is preliminary data.</text>
</comment>
<accession>A0ABU3V819</accession>
<evidence type="ECO:0000313" key="2">
    <source>
        <dbReference type="Proteomes" id="UP001255416"/>
    </source>
</evidence>
<dbReference type="Proteomes" id="UP001255416">
    <property type="component" value="Unassembled WGS sequence"/>
</dbReference>
<protein>
    <submittedName>
        <fullName evidence="1">Uncharacterized protein</fullName>
    </submittedName>
</protein>
<evidence type="ECO:0000313" key="1">
    <source>
        <dbReference type="EMBL" id="MDU9002300.1"/>
    </source>
</evidence>
<keyword evidence="2" id="KW-1185">Reference proteome</keyword>
<gene>
    <name evidence="1" type="ORF">QO231_00385</name>
</gene>
<sequence length="117" mass="13010">MSERFNRTDRPLPNLWTEFNRGHDESALDCETAVSLSCHLSPTFRNAADWSSLIRELADQGFALVFQGDRLILVNEETGIDLCTCAFLGHSFASLTDRLGKPCVSATTARLMPRPHA</sequence>
<dbReference type="RefSeq" id="WP_316771887.1">
    <property type="nucleotide sequence ID" value="NZ_JASMWN010000001.1"/>
</dbReference>
<dbReference type="EMBL" id="JASMWN010000001">
    <property type="protein sequence ID" value="MDU9002300.1"/>
    <property type="molecule type" value="Genomic_DNA"/>
</dbReference>
<organism evidence="1 2">
    <name type="scientific">Sedimentitalea todarodis</name>
    <dbReference type="NCBI Taxonomy" id="1631240"/>
    <lineage>
        <taxon>Bacteria</taxon>
        <taxon>Pseudomonadati</taxon>
        <taxon>Pseudomonadota</taxon>
        <taxon>Alphaproteobacteria</taxon>
        <taxon>Rhodobacterales</taxon>
        <taxon>Paracoccaceae</taxon>
        <taxon>Sedimentitalea</taxon>
    </lineage>
</organism>